<protein>
    <submittedName>
        <fullName evidence="2">COF family hydrolase</fullName>
    </submittedName>
</protein>
<dbReference type="PANTHER" id="PTHR10000:SF8">
    <property type="entry name" value="HAD SUPERFAMILY HYDROLASE-LIKE, TYPE 3"/>
    <property type="match status" value="1"/>
</dbReference>
<dbReference type="InterPro" id="IPR000150">
    <property type="entry name" value="Cof"/>
</dbReference>
<dbReference type="EMBL" id="CP003422">
    <property type="protein sequence ID" value="AFH64408.1"/>
    <property type="molecule type" value="Genomic_DNA"/>
</dbReference>
<proteinExistence type="predicted"/>
<dbReference type="GO" id="GO:0016791">
    <property type="term" value="F:phosphatase activity"/>
    <property type="evidence" value="ECO:0007669"/>
    <property type="project" value="TreeGrafter"/>
</dbReference>
<evidence type="ECO:0000313" key="2">
    <source>
        <dbReference type="EMBL" id="AFH64408.1"/>
    </source>
</evidence>
<accession>I0BPW1</accession>
<dbReference type="SUPFAM" id="SSF56784">
    <property type="entry name" value="HAD-like"/>
    <property type="match status" value="1"/>
</dbReference>
<dbReference type="GO" id="GO:0005829">
    <property type="term" value="C:cytosol"/>
    <property type="evidence" value="ECO:0007669"/>
    <property type="project" value="TreeGrafter"/>
</dbReference>
<keyword evidence="2" id="KW-0378">Hydrolase</keyword>
<dbReference type="SFLD" id="SFLDS00003">
    <property type="entry name" value="Haloacid_Dehalogenase"/>
    <property type="match status" value="1"/>
</dbReference>
<dbReference type="SFLD" id="SFLDG01140">
    <property type="entry name" value="C2.B:_Phosphomannomutase_and_P"/>
    <property type="match status" value="1"/>
</dbReference>
<dbReference type="Proteomes" id="UP000007392">
    <property type="component" value="Chromosome"/>
</dbReference>
<dbReference type="KEGG" id="pmw:B2K_27570"/>
<gene>
    <name evidence="2" type="ORF">B2K_27570</name>
</gene>
<dbReference type="PATRIC" id="fig|997761.3.peg.5499"/>
<dbReference type="Gene3D" id="3.40.50.1000">
    <property type="entry name" value="HAD superfamily/HAD-like"/>
    <property type="match status" value="1"/>
</dbReference>
<dbReference type="Gene3D" id="3.30.1240.10">
    <property type="match status" value="1"/>
</dbReference>
<dbReference type="Pfam" id="PF08282">
    <property type="entry name" value="Hydrolase_3"/>
    <property type="match status" value="1"/>
</dbReference>
<evidence type="ECO:0000313" key="3">
    <source>
        <dbReference type="Proteomes" id="UP000007392"/>
    </source>
</evidence>
<dbReference type="GO" id="GO:0000287">
    <property type="term" value="F:magnesium ion binding"/>
    <property type="evidence" value="ECO:0007669"/>
    <property type="project" value="TreeGrafter"/>
</dbReference>
<dbReference type="PANTHER" id="PTHR10000">
    <property type="entry name" value="PHOSPHOSERINE PHOSPHATASE"/>
    <property type="match status" value="1"/>
</dbReference>
<feature type="region of interest" description="Disordered" evidence="1">
    <location>
        <begin position="11"/>
        <end position="37"/>
    </location>
</feature>
<name>I0BPW1_9BACL</name>
<dbReference type="InterPro" id="IPR023214">
    <property type="entry name" value="HAD_sf"/>
</dbReference>
<dbReference type="NCBIfam" id="TIGR00099">
    <property type="entry name" value="Cof-subfamily"/>
    <property type="match status" value="1"/>
</dbReference>
<sequence length="318" mass="35526">MMLQTCSSNIIAFPPGENNKAQGREAVRPNPVPEREDVDMDRNKFAGYLLVTDMDGTLLDSEKRISPENEAAIRRFTEQGGRFTLATGRIAASAKPYADRLPLNAPAILYNGVVIHDFKRGENVWEQTLPVSCAGVLERVKSKFPGIGIEIYPQGADIPFFLQDNLMTERHRRIEGFPERPISSPGEAPGPWSKILFAWDPELLDEYTDTIVAQTQGAEIEWVRSDDRYLEILPFGATKGHALERLMDMLDIPRENTIALGDHLNDLEMIRRAGTGIAVANAHPNLLSEAKRRGVHHNEHAIADAVAWLERRIDGEEA</sequence>
<dbReference type="InterPro" id="IPR036412">
    <property type="entry name" value="HAD-like_sf"/>
</dbReference>
<dbReference type="NCBIfam" id="TIGR01484">
    <property type="entry name" value="HAD-SF-IIB"/>
    <property type="match status" value="1"/>
</dbReference>
<dbReference type="InterPro" id="IPR006379">
    <property type="entry name" value="HAD-SF_hydro_IIB"/>
</dbReference>
<organism evidence="2 3">
    <name type="scientific">Paenibacillus mucilaginosus K02</name>
    <dbReference type="NCBI Taxonomy" id="997761"/>
    <lineage>
        <taxon>Bacteria</taxon>
        <taxon>Bacillati</taxon>
        <taxon>Bacillota</taxon>
        <taxon>Bacilli</taxon>
        <taxon>Bacillales</taxon>
        <taxon>Paenibacillaceae</taxon>
        <taxon>Paenibacillus</taxon>
    </lineage>
</organism>
<dbReference type="CDD" id="cd07516">
    <property type="entry name" value="HAD_Pase"/>
    <property type="match status" value="1"/>
</dbReference>
<dbReference type="HOGENOM" id="CLU_044146_0_3_9"/>
<reference evidence="2 3" key="1">
    <citation type="submission" date="2013-06" db="EMBL/GenBank/DDBJ databases">
        <title>Complete genome sequence of Paenibacillus mucilaginosus K02.</title>
        <authorList>
            <person name="Xiao B."/>
            <person name="Sun L."/>
            <person name="Xiao L."/>
            <person name="Lian B."/>
        </authorList>
    </citation>
    <scope>NUCLEOTIDE SEQUENCE [LARGE SCALE GENOMIC DNA]</scope>
    <source>
        <strain evidence="2 3">K02</strain>
    </source>
</reference>
<dbReference type="AlphaFoldDB" id="I0BPW1"/>
<evidence type="ECO:0000256" key="1">
    <source>
        <dbReference type="SAM" id="MobiDB-lite"/>
    </source>
</evidence>